<reference evidence="1" key="1">
    <citation type="submission" date="2021-03" db="EMBL/GenBank/DDBJ databases">
        <authorList>
            <consortium name="DOE Joint Genome Institute"/>
            <person name="Ahrendt S."/>
            <person name="Looney B.P."/>
            <person name="Miyauchi S."/>
            <person name="Morin E."/>
            <person name="Drula E."/>
            <person name="Courty P.E."/>
            <person name="Chicoki N."/>
            <person name="Fauchery L."/>
            <person name="Kohler A."/>
            <person name="Kuo A."/>
            <person name="Labutti K."/>
            <person name="Pangilinan J."/>
            <person name="Lipzen A."/>
            <person name="Riley R."/>
            <person name="Andreopoulos W."/>
            <person name="He G."/>
            <person name="Johnson J."/>
            <person name="Barry K.W."/>
            <person name="Grigoriev I.V."/>
            <person name="Nagy L."/>
            <person name="Hibbett D."/>
            <person name="Henrissat B."/>
            <person name="Matheny P.B."/>
            <person name="Labbe J."/>
            <person name="Martin F."/>
        </authorList>
    </citation>
    <scope>NUCLEOTIDE SEQUENCE</scope>
    <source>
        <strain evidence="1">HHB10654</strain>
    </source>
</reference>
<name>A0ACB8T6N4_9AGAM</name>
<dbReference type="Proteomes" id="UP000814140">
    <property type="component" value="Unassembled WGS sequence"/>
</dbReference>
<accession>A0ACB8T6N4</accession>
<evidence type="ECO:0000313" key="2">
    <source>
        <dbReference type="Proteomes" id="UP000814140"/>
    </source>
</evidence>
<organism evidence="1 2">
    <name type="scientific">Artomyces pyxidatus</name>
    <dbReference type="NCBI Taxonomy" id="48021"/>
    <lineage>
        <taxon>Eukaryota</taxon>
        <taxon>Fungi</taxon>
        <taxon>Dikarya</taxon>
        <taxon>Basidiomycota</taxon>
        <taxon>Agaricomycotina</taxon>
        <taxon>Agaricomycetes</taxon>
        <taxon>Russulales</taxon>
        <taxon>Auriscalpiaceae</taxon>
        <taxon>Artomyces</taxon>
    </lineage>
</organism>
<sequence>MACGSAPWLARLRNIILSHRTSQPAHAISSMTPARLIRRPTCALDLTVYRVGIPWSLPPSMSSNSYTRVREALWTRSGIPGWRSALDNGDLASSAEAAHMLLPSAAAHLSLMTAAAWLPRARRLRPRVRLRARSSGREAPGSVRFGSVRRGATKFDLLR</sequence>
<protein>
    <submittedName>
        <fullName evidence="1">Uncharacterized protein</fullName>
    </submittedName>
</protein>
<evidence type="ECO:0000313" key="1">
    <source>
        <dbReference type="EMBL" id="KAI0063811.1"/>
    </source>
</evidence>
<proteinExistence type="predicted"/>
<keyword evidence="2" id="KW-1185">Reference proteome</keyword>
<reference evidence="1" key="2">
    <citation type="journal article" date="2022" name="New Phytol.">
        <title>Evolutionary transition to the ectomycorrhizal habit in the genomes of a hyperdiverse lineage of mushroom-forming fungi.</title>
        <authorList>
            <person name="Looney B."/>
            <person name="Miyauchi S."/>
            <person name="Morin E."/>
            <person name="Drula E."/>
            <person name="Courty P.E."/>
            <person name="Kohler A."/>
            <person name="Kuo A."/>
            <person name="LaButti K."/>
            <person name="Pangilinan J."/>
            <person name="Lipzen A."/>
            <person name="Riley R."/>
            <person name="Andreopoulos W."/>
            <person name="He G."/>
            <person name="Johnson J."/>
            <person name="Nolan M."/>
            <person name="Tritt A."/>
            <person name="Barry K.W."/>
            <person name="Grigoriev I.V."/>
            <person name="Nagy L.G."/>
            <person name="Hibbett D."/>
            <person name="Henrissat B."/>
            <person name="Matheny P.B."/>
            <person name="Labbe J."/>
            <person name="Martin F.M."/>
        </authorList>
    </citation>
    <scope>NUCLEOTIDE SEQUENCE</scope>
    <source>
        <strain evidence="1">HHB10654</strain>
    </source>
</reference>
<dbReference type="EMBL" id="MU277201">
    <property type="protein sequence ID" value="KAI0063811.1"/>
    <property type="molecule type" value="Genomic_DNA"/>
</dbReference>
<comment type="caution">
    <text evidence="1">The sequence shown here is derived from an EMBL/GenBank/DDBJ whole genome shotgun (WGS) entry which is preliminary data.</text>
</comment>
<gene>
    <name evidence="1" type="ORF">BV25DRAFT_364600</name>
</gene>